<comment type="caution">
    <text evidence="6">The sequence shown here is derived from an EMBL/GenBank/DDBJ whole genome shotgun (WGS) entry which is preliminary data.</text>
</comment>
<dbReference type="Gene3D" id="3.90.1750.20">
    <property type="entry name" value="Putative Large Serine Recombinase, Chain B, Domain 2"/>
    <property type="match status" value="1"/>
</dbReference>
<evidence type="ECO:0000256" key="4">
    <source>
        <dbReference type="PROSITE-ProRule" id="PRU10137"/>
    </source>
</evidence>
<dbReference type="InterPro" id="IPR050639">
    <property type="entry name" value="SSR_resolvase"/>
</dbReference>
<reference evidence="6 7" key="1">
    <citation type="submission" date="2024-09" db="EMBL/GenBank/DDBJ databases">
        <authorList>
            <person name="Sun Q."/>
            <person name="Mori K."/>
        </authorList>
    </citation>
    <scope>NUCLEOTIDE SEQUENCE [LARGE SCALE GENOMIC DNA]</scope>
    <source>
        <strain evidence="6 7">CECT 8064</strain>
    </source>
</reference>
<dbReference type="Pfam" id="PF13408">
    <property type="entry name" value="Zn_ribbon_recom"/>
    <property type="match status" value="1"/>
</dbReference>
<dbReference type="InterPro" id="IPR038109">
    <property type="entry name" value="DNA_bind_recomb_sf"/>
</dbReference>
<dbReference type="InterPro" id="IPR036162">
    <property type="entry name" value="Resolvase-like_N_sf"/>
</dbReference>
<keyword evidence="2" id="KW-0238">DNA-binding</keyword>
<protein>
    <submittedName>
        <fullName evidence="6">Recombinase family protein</fullName>
    </submittedName>
</protein>
<evidence type="ECO:0000256" key="3">
    <source>
        <dbReference type="ARBA" id="ARBA00023172"/>
    </source>
</evidence>
<accession>A0ABV5HPA3</accession>
<dbReference type="SUPFAM" id="SSF53041">
    <property type="entry name" value="Resolvase-like"/>
    <property type="match status" value="1"/>
</dbReference>
<dbReference type="CDD" id="cd00338">
    <property type="entry name" value="Ser_Recombinase"/>
    <property type="match status" value="1"/>
</dbReference>
<evidence type="ECO:0000256" key="2">
    <source>
        <dbReference type="ARBA" id="ARBA00023125"/>
    </source>
</evidence>
<dbReference type="Pfam" id="PF00239">
    <property type="entry name" value="Resolvase"/>
    <property type="match status" value="1"/>
</dbReference>
<dbReference type="SMART" id="SM00857">
    <property type="entry name" value="Resolvase"/>
    <property type="match status" value="1"/>
</dbReference>
<dbReference type="RefSeq" id="WP_115206697.1">
    <property type="nucleotide sequence ID" value="NZ_JBHMEP010000002.1"/>
</dbReference>
<name>A0ABV5HPA3_9VIBR</name>
<dbReference type="EMBL" id="JBHMEP010000002">
    <property type="protein sequence ID" value="MFB9135381.1"/>
    <property type="molecule type" value="Genomic_DNA"/>
</dbReference>
<gene>
    <name evidence="6" type="ORF">ACFFUV_10460</name>
</gene>
<dbReference type="Pfam" id="PF07508">
    <property type="entry name" value="Recombinase"/>
    <property type="match status" value="1"/>
</dbReference>
<keyword evidence="3" id="KW-0233">DNA recombination</keyword>
<dbReference type="InterPro" id="IPR006119">
    <property type="entry name" value="Resolv_N"/>
</dbReference>
<proteinExistence type="predicted"/>
<organism evidence="6 7">
    <name type="scientific">Vibrio olivae</name>
    <dbReference type="NCBI Taxonomy" id="1243002"/>
    <lineage>
        <taxon>Bacteria</taxon>
        <taxon>Pseudomonadati</taxon>
        <taxon>Pseudomonadota</taxon>
        <taxon>Gammaproteobacteria</taxon>
        <taxon>Vibrionales</taxon>
        <taxon>Vibrionaceae</taxon>
        <taxon>Vibrio</taxon>
    </lineage>
</organism>
<sequence length="678" mass="77172">MRTTPKIYNYARVSTTKQTKGVGLETQQQRSVLENLSQEHNLPIHDENFVDQGLSAYHGKHKDGAFGVVLSRIESGEIASGSILVVFSLDRLSRETVNVAMEQFLSIINRGVRVYTHIDCKMFDSESQNQTADLIGSLITMQRANEESETKSKRIIAAQKIALKRWKDTGKPQGALGRSPFWIDQPTNTLNINAEGVKKAVEMKLAGYGDLKIKQYLDANFEYKQTRTKGTVKQSNTWDYTAISQLWANRSLIGEKNFHIEGVSHVFENYYPPIIDEATFRKLKMCKSEKRGRNTSTGKIPLLKGIARCGICGGAMVFVDKGDNRVNYVCNLAMKGEHDREVYNVNMLDLLTLEICKDAYLAESDKANNTFVENEKIKIETELVEEREVLDELVARFKAKKSNTILDLIGDSENQIDVLEAKLDAINNADVVLNADELVSLPEIFTDDVRTDYLHPERYTIRNNLYRFISSITLNRVVEHCSDAKIKSANCIDITWHFKNGQKRRLAMLPYQYLKADDGRKSLYLPFVYMYGSKSNIKVDDGGQFLPSIFEKLHAFDLTKCLYPSRGCYQWSKLSLECGKTYWAPLDKAMFMEKGMEVIADTVRDNGGTNKVDGVTTNYLSLMFNYPSSEEFSYDYPDSTFVELACKFGFVADRDFSLFLQDNNFNRELYSSLDFLMS</sequence>
<evidence type="ECO:0000313" key="7">
    <source>
        <dbReference type="Proteomes" id="UP001589645"/>
    </source>
</evidence>
<evidence type="ECO:0000259" key="5">
    <source>
        <dbReference type="SMART" id="SM00857"/>
    </source>
</evidence>
<dbReference type="PROSITE" id="PS00397">
    <property type="entry name" value="RECOMBINASES_1"/>
    <property type="match status" value="1"/>
</dbReference>
<dbReference type="PANTHER" id="PTHR30461">
    <property type="entry name" value="DNA-INVERTASE FROM LAMBDOID PROPHAGE"/>
    <property type="match status" value="1"/>
</dbReference>
<dbReference type="InterPro" id="IPR006118">
    <property type="entry name" value="Recombinase_CS"/>
</dbReference>
<dbReference type="Gene3D" id="3.40.50.1390">
    <property type="entry name" value="Resolvase, N-terminal catalytic domain"/>
    <property type="match status" value="1"/>
</dbReference>
<feature type="active site" description="O-(5'-phospho-DNA)-serine intermediate" evidence="4">
    <location>
        <position position="14"/>
    </location>
</feature>
<dbReference type="InterPro" id="IPR025827">
    <property type="entry name" value="Zn_ribbon_recom_dom"/>
</dbReference>
<evidence type="ECO:0000313" key="6">
    <source>
        <dbReference type="EMBL" id="MFB9135381.1"/>
    </source>
</evidence>
<dbReference type="InterPro" id="IPR011109">
    <property type="entry name" value="DNA_bind_recombinase_dom"/>
</dbReference>
<dbReference type="Proteomes" id="UP001589645">
    <property type="component" value="Unassembled WGS sequence"/>
</dbReference>
<evidence type="ECO:0000256" key="1">
    <source>
        <dbReference type="ARBA" id="ARBA00022908"/>
    </source>
</evidence>
<keyword evidence="7" id="KW-1185">Reference proteome</keyword>
<feature type="domain" description="Resolvase/invertase-type recombinase catalytic" evidence="5">
    <location>
        <begin position="7"/>
        <end position="166"/>
    </location>
</feature>
<dbReference type="PANTHER" id="PTHR30461:SF2">
    <property type="entry name" value="SERINE RECOMBINASE PINE-RELATED"/>
    <property type="match status" value="1"/>
</dbReference>
<keyword evidence="1" id="KW-0229">DNA integration</keyword>